<evidence type="ECO:0000256" key="2">
    <source>
        <dbReference type="ARBA" id="ARBA00022438"/>
    </source>
</evidence>
<dbReference type="FunFam" id="1.10.390.10:FF:000001">
    <property type="entry name" value="Aminopeptidase"/>
    <property type="match status" value="1"/>
</dbReference>
<dbReference type="GO" id="GO:0008270">
    <property type="term" value="F:zinc ion binding"/>
    <property type="evidence" value="ECO:0007669"/>
    <property type="project" value="UniProtKB-UniRule"/>
</dbReference>
<evidence type="ECO:0000313" key="16">
    <source>
        <dbReference type="Proteomes" id="UP000184383"/>
    </source>
</evidence>
<dbReference type="GO" id="GO:0016020">
    <property type="term" value="C:membrane"/>
    <property type="evidence" value="ECO:0007669"/>
    <property type="project" value="TreeGrafter"/>
</dbReference>
<dbReference type="VEuPathDB" id="FungiDB:ASPWEDRAFT_101225"/>
<keyword evidence="16" id="KW-1185">Reference proteome</keyword>
<dbReference type="GO" id="GO:0005737">
    <property type="term" value="C:cytoplasm"/>
    <property type="evidence" value="ECO:0007669"/>
    <property type="project" value="TreeGrafter"/>
</dbReference>
<dbReference type="RefSeq" id="XP_040694565.1">
    <property type="nucleotide sequence ID" value="XM_040827364.1"/>
</dbReference>
<dbReference type="Gene3D" id="2.60.40.1910">
    <property type="match status" value="1"/>
</dbReference>
<dbReference type="CDD" id="cd09601">
    <property type="entry name" value="M1_APN-Q_like"/>
    <property type="match status" value="1"/>
</dbReference>
<gene>
    <name evidence="15" type="ORF">ASPWEDRAFT_101225</name>
</gene>
<name>A0A1L9S122_ASPWE</name>
<keyword evidence="2 11" id="KW-0031">Aminopeptidase</keyword>
<dbReference type="OrthoDB" id="10031169at2759"/>
<dbReference type="GO" id="GO:0042277">
    <property type="term" value="F:peptide binding"/>
    <property type="evidence" value="ECO:0007669"/>
    <property type="project" value="TreeGrafter"/>
</dbReference>
<dbReference type="InterPro" id="IPR027268">
    <property type="entry name" value="Peptidase_M4/M1_CTD_sf"/>
</dbReference>
<dbReference type="InterPro" id="IPR042097">
    <property type="entry name" value="Aminopeptidase_N-like_N_sf"/>
</dbReference>
<dbReference type="SUPFAM" id="SSF55486">
    <property type="entry name" value="Metalloproteases ('zincins'), catalytic domain"/>
    <property type="match status" value="1"/>
</dbReference>
<dbReference type="Gene3D" id="1.10.390.10">
    <property type="entry name" value="Neutral Protease Domain 2"/>
    <property type="match status" value="1"/>
</dbReference>
<feature type="domain" description="Peptidase M1 membrane alanine aminopeptidase" evidence="12">
    <location>
        <begin position="249"/>
        <end position="466"/>
    </location>
</feature>
<dbReference type="GO" id="GO:0006508">
    <property type="term" value="P:proteolysis"/>
    <property type="evidence" value="ECO:0007669"/>
    <property type="project" value="UniProtKB-KW"/>
</dbReference>
<dbReference type="PRINTS" id="PR00756">
    <property type="entry name" value="ALADIPTASE"/>
</dbReference>
<feature type="active site" description="Proton acceptor" evidence="8">
    <location>
        <position position="322"/>
    </location>
</feature>
<evidence type="ECO:0000256" key="1">
    <source>
        <dbReference type="ARBA" id="ARBA00010136"/>
    </source>
</evidence>
<dbReference type="EC" id="3.4.11.-" evidence="11"/>
<dbReference type="GO" id="GO:0043171">
    <property type="term" value="P:peptide catabolic process"/>
    <property type="evidence" value="ECO:0007669"/>
    <property type="project" value="TreeGrafter"/>
</dbReference>
<protein>
    <recommendedName>
        <fullName evidence="11">Aminopeptidase</fullName>
        <ecNumber evidence="11">3.4.11.-</ecNumber>
    </recommendedName>
</protein>
<dbReference type="InterPro" id="IPR024571">
    <property type="entry name" value="ERAP1-like_C_dom"/>
</dbReference>
<dbReference type="FunFam" id="2.60.40.1730:FF:000002">
    <property type="entry name" value="Aminopeptidase"/>
    <property type="match status" value="1"/>
</dbReference>
<dbReference type="Pfam" id="PF17900">
    <property type="entry name" value="Peptidase_M1_N"/>
    <property type="match status" value="1"/>
</dbReference>
<dbReference type="Proteomes" id="UP000184383">
    <property type="component" value="Unassembled WGS sequence"/>
</dbReference>
<sequence length="885" mass="98893">MCSSRRADVPSGSTNIAHGREVLPTNVKPVHYDLTLEPNFETFKYDGTVVIDLQVSEDTTSISLNSNEIDIHNATVSAQGSVVNSNPEISHDKDSQVATIKFPETIPAGSSAQLKLGFTGILNDNMAGFYRSSYKEANGETKYIASTQMEPTDARRAFPCFDEPALKAEFTITLVADKSMTCLSNMDVASETEVQNGLKKAVKFSKSPLMSTYLVAFIVGHLNYIETTNFRVPIRVYATPDQDIEHGRFSLDLAARTLAFYEKAFDNEFPLPKMDMVAVPDFSAGAMENWGLITYRIVDVLLDEKTSGASRKERIAETVQHELAHQWFGNLVTMDFWDGLWLNEGFATWMSWYSCNSFYPEWKVWQTYVIDNLQGALSLDSLRSSHPIEVPVKRADEINQIFDAISYSKGSSVLRMISKYLGEDVFLQGVKNYIKKHAYGNTQTGDLWSALADASGKPVQQVMDIWTKNVGFPVVSVSENPEASSIKLKQNRFLRTGDVRPEEDQTLYPIMLGLRTKEGIDEDTMLTERESEFKVPDLDFFKLNADHSAIYRACYTPERLTKLGEAAKKGLLTVEDRAGMIADAGALAASGYQSTSGLLSLLKGFDDESEFIVWNEILTRVGTLRAAWLFEDNQTRDALKAFQRSLVSSKAHELGWEFSENDGHILQQFKALMFGSAGMAEDPVVVKAAQDMFQRFAAGDVSAIHPNIRGSVFSIVLKHGGEKEWNVVYDRFRNAPTSDEKTTALRCLGATEDPALIQRTLALATNDEVKNQDIYMPLGGLRSSAVGINARWEWMKSNWDALYKRLPPGLGMLGTVVQLTTASFCTEEQLKDVQQFFEDKDTKGFDRAVEQSLDAIRAKVQWVKRDRDDVVGWVKSSGFLRDGKL</sequence>
<feature type="binding site" evidence="9">
    <location>
        <position position="325"/>
    </location>
    <ligand>
        <name>Zn(2+)</name>
        <dbReference type="ChEBI" id="CHEBI:29105"/>
        <note>catalytic</note>
    </ligand>
</feature>
<dbReference type="AlphaFoldDB" id="A0A1L9S122"/>
<keyword evidence="6 9" id="KW-0862">Zinc</keyword>
<keyword evidence="4 9" id="KW-0479">Metal-binding</keyword>
<keyword evidence="5 11" id="KW-0378">Hydrolase</keyword>
<evidence type="ECO:0000256" key="11">
    <source>
        <dbReference type="RuleBase" id="RU364040"/>
    </source>
</evidence>
<organism evidence="15 16">
    <name type="scientific">Aspergillus wentii DTO 134E9</name>
    <dbReference type="NCBI Taxonomy" id="1073089"/>
    <lineage>
        <taxon>Eukaryota</taxon>
        <taxon>Fungi</taxon>
        <taxon>Dikarya</taxon>
        <taxon>Ascomycota</taxon>
        <taxon>Pezizomycotina</taxon>
        <taxon>Eurotiomycetes</taxon>
        <taxon>Eurotiomycetidae</taxon>
        <taxon>Eurotiales</taxon>
        <taxon>Aspergillaceae</taxon>
        <taxon>Aspergillus</taxon>
        <taxon>Aspergillus subgen. Cremei</taxon>
    </lineage>
</organism>
<evidence type="ECO:0000259" key="14">
    <source>
        <dbReference type="Pfam" id="PF17900"/>
    </source>
</evidence>
<dbReference type="GeneID" id="63743212"/>
<evidence type="ECO:0000256" key="9">
    <source>
        <dbReference type="PIRSR" id="PIRSR634016-3"/>
    </source>
</evidence>
<dbReference type="FunFam" id="2.60.40.1910:FF:000004">
    <property type="entry name" value="Aminopeptidase"/>
    <property type="match status" value="1"/>
</dbReference>
<feature type="binding site" evidence="9">
    <location>
        <position position="344"/>
    </location>
    <ligand>
        <name>Zn(2+)</name>
        <dbReference type="ChEBI" id="CHEBI:29105"/>
        <note>catalytic</note>
    </ligand>
</feature>
<evidence type="ECO:0000256" key="4">
    <source>
        <dbReference type="ARBA" id="ARBA00022723"/>
    </source>
</evidence>
<evidence type="ECO:0000256" key="6">
    <source>
        <dbReference type="ARBA" id="ARBA00022833"/>
    </source>
</evidence>
<dbReference type="PANTHER" id="PTHR11533">
    <property type="entry name" value="PROTEASE M1 ZINC METALLOPROTEASE"/>
    <property type="match status" value="1"/>
</dbReference>
<dbReference type="Gene3D" id="2.60.40.1730">
    <property type="entry name" value="tricorn interacting facor f3 domain"/>
    <property type="match status" value="1"/>
</dbReference>
<evidence type="ECO:0000256" key="3">
    <source>
        <dbReference type="ARBA" id="ARBA00022670"/>
    </source>
</evidence>
<evidence type="ECO:0000256" key="7">
    <source>
        <dbReference type="ARBA" id="ARBA00023049"/>
    </source>
</evidence>
<dbReference type="EMBL" id="KV878209">
    <property type="protein sequence ID" value="OJJ40889.1"/>
    <property type="molecule type" value="Genomic_DNA"/>
</dbReference>
<dbReference type="InterPro" id="IPR014782">
    <property type="entry name" value="Peptidase_M1_dom"/>
</dbReference>
<evidence type="ECO:0000256" key="8">
    <source>
        <dbReference type="PIRSR" id="PIRSR634016-1"/>
    </source>
</evidence>
<evidence type="ECO:0000259" key="12">
    <source>
        <dbReference type="Pfam" id="PF01433"/>
    </source>
</evidence>
<accession>A0A1L9S122</accession>
<comment type="similarity">
    <text evidence="1 11">Belongs to the peptidase M1 family.</text>
</comment>
<dbReference type="InterPro" id="IPR034016">
    <property type="entry name" value="M1_APN-typ"/>
</dbReference>
<feature type="binding site" evidence="9">
    <location>
        <position position="321"/>
    </location>
    <ligand>
        <name>Zn(2+)</name>
        <dbReference type="ChEBI" id="CHEBI:29105"/>
        <note>catalytic</note>
    </ligand>
</feature>
<dbReference type="InterPro" id="IPR050344">
    <property type="entry name" value="Peptidase_M1_aminopeptidases"/>
</dbReference>
<feature type="domain" description="Aminopeptidase N-like N-terminal" evidence="14">
    <location>
        <begin position="28"/>
        <end position="214"/>
    </location>
</feature>
<keyword evidence="3 11" id="KW-0645">Protease</keyword>
<dbReference type="InterPro" id="IPR045357">
    <property type="entry name" value="Aminopeptidase_N-like_N"/>
</dbReference>
<dbReference type="SUPFAM" id="SSF63737">
    <property type="entry name" value="Leukotriene A4 hydrolase N-terminal domain"/>
    <property type="match status" value="1"/>
</dbReference>
<feature type="site" description="Transition state stabilizer" evidence="10">
    <location>
        <position position="407"/>
    </location>
</feature>
<dbReference type="InterPro" id="IPR001930">
    <property type="entry name" value="Peptidase_M1"/>
</dbReference>
<evidence type="ECO:0000259" key="13">
    <source>
        <dbReference type="Pfam" id="PF11838"/>
    </source>
</evidence>
<feature type="domain" description="ERAP1-like C-terminal" evidence="13">
    <location>
        <begin position="540"/>
        <end position="858"/>
    </location>
</feature>
<proteinExistence type="inferred from homology"/>
<dbReference type="Gene3D" id="1.25.50.20">
    <property type="match status" value="1"/>
</dbReference>
<dbReference type="FunFam" id="1.25.50.20:FF:000002">
    <property type="entry name" value="Aminopeptidase"/>
    <property type="match status" value="1"/>
</dbReference>
<comment type="cofactor">
    <cofactor evidence="9 11">
        <name>Zn(2+)</name>
        <dbReference type="ChEBI" id="CHEBI:29105"/>
    </cofactor>
    <text evidence="9 11">Binds 1 zinc ion per subunit.</text>
</comment>
<dbReference type="Pfam" id="PF11838">
    <property type="entry name" value="ERAP1_C"/>
    <property type="match status" value="1"/>
</dbReference>
<reference evidence="16" key="1">
    <citation type="journal article" date="2017" name="Genome Biol.">
        <title>Comparative genomics reveals high biological diversity and specific adaptations in the industrially and medically important fungal genus Aspergillus.</title>
        <authorList>
            <person name="de Vries R.P."/>
            <person name="Riley R."/>
            <person name="Wiebenga A."/>
            <person name="Aguilar-Osorio G."/>
            <person name="Amillis S."/>
            <person name="Uchima C.A."/>
            <person name="Anderluh G."/>
            <person name="Asadollahi M."/>
            <person name="Askin M."/>
            <person name="Barry K."/>
            <person name="Battaglia E."/>
            <person name="Bayram O."/>
            <person name="Benocci T."/>
            <person name="Braus-Stromeyer S.A."/>
            <person name="Caldana C."/>
            <person name="Canovas D."/>
            <person name="Cerqueira G.C."/>
            <person name="Chen F."/>
            <person name="Chen W."/>
            <person name="Choi C."/>
            <person name="Clum A."/>
            <person name="Dos Santos R.A."/>
            <person name="Damasio A.R."/>
            <person name="Diallinas G."/>
            <person name="Emri T."/>
            <person name="Fekete E."/>
            <person name="Flipphi M."/>
            <person name="Freyberg S."/>
            <person name="Gallo A."/>
            <person name="Gournas C."/>
            <person name="Habgood R."/>
            <person name="Hainaut M."/>
            <person name="Harispe M.L."/>
            <person name="Henrissat B."/>
            <person name="Hilden K.S."/>
            <person name="Hope R."/>
            <person name="Hossain A."/>
            <person name="Karabika E."/>
            <person name="Karaffa L."/>
            <person name="Karanyi Z."/>
            <person name="Krasevec N."/>
            <person name="Kuo A."/>
            <person name="Kusch H."/>
            <person name="LaButti K."/>
            <person name="Lagendijk E.L."/>
            <person name="Lapidus A."/>
            <person name="Levasseur A."/>
            <person name="Lindquist E."/>
            <person name="Lipzen A."/>
            <person name="Logrieco A.F."/>
            <person name="MacCabe A."/>
            <person name="Maekelae M.R."/>
            <person name="Malavazi I."/>
            <person name="Melin P."/>
            <person name="Meyer V."/>
            <person name="Mielnichuk N."/>
            <person name="Miskei M."/>
            <person name="Molnar A.P."/>
            <person name="Mule G."/>
            <person name="Ngan C.Y."/>
            <person name="Orejas M."/>
            <person name="Orosz E."/>
            <person name="Ouedraogo J.P."/>
            <person name="Overkamp K.M."/>
            <person name="Park H.-S."/>
            <person name="Perrone G."/>
            <person name="Piumi F."/>
            <person name="Punt P.J."/>
            <person name="Ram A.F."/>
            <person name="Ramon A."/>
            <person name="Rauscher S."/>
            <person name="Record E."/>
            <person name="Riano-Pachon D.M."/>
            <person name="Robert V."/>
            <person name="Roehrig J."/>
            <person name="Ruller R."/>
            <person name="Salamov A."/>
            <person name="Salih N.S."/>
            <person name="Samson R.A."/>
            <person name="Sandor E."/>
            <person name="Sanguinetti M."/>
            <person name="Schuetze T."/>
            <person name="Sepcic K."/>
            <person name="Shelest E."/>
            <person name="Sherlock G."/>
            <person name="Sophianopoulou V."/>
            <person name="Squina F.M."/>
            <person name="Sun H."/>
            <person name="Susca A."/>
            <person name="Todd R.B."/>
            <person name="Tsang A."/>
            <person name="Unkles S.E."/>
            <person name="van de Wiele N."/>
            <person name="van Rossen-Uffink D."/>
            <person name="Oliveira J.V."/>
            <person name="Vesth T.C."/>
            <person name="Visser J."/>
            <person name="Yu J.-H."/>
            <person name="Zhou M."/>
            <person name="Andersen M.R."/>
            <person name="Archer D.B."/>
            <person name="Baker S.E."/>
            <person name="Benoit I."/>
            <person name="Brakhage A.A."/>
            <person name="Braus G.H."/>
            <person name="Fischer R."/>
            <person name="Frisvad J.C."/>
            <person name="Goldman G.H."/>
            <person name="Houbraken J."/>
            <person name="Oakley B."/>
            <person name="Pocsi I."/>
            <person name="Scazzocchio C."/>
            <person name="Seiboth B."/>
            <person name="vanKuyk P.A."/>
            <person name="Wortman J."/>
            <person name="Dyer P.S."/>
            <person name="Grigoriev I.V."/>
        </authorList>
    </citation>
    <scope>NUCLEOTIDE SEQUENCE [LARGE SCALE GENOMIC DNA]</scope>
    <source>
        <strain evidence="16">DTO 134E9</strain>
    </source>
</reference>
<evidence type="ECO:0000313" key="15">
    <source>
        <dbReference type="EMBL" id="OJJ40889.1"/>
    </source>
</evidence>
<evidence type="ECO:0000256" key="10">
    <source>
        <dbReference type="PIRSR" id="PIRSR634016-4"/>
    </source>
</evidence>
<dbReference type="GO" id="GO:0070006">
    <property type="term" value="F:metalloaminopeptidase activity"/>
    <property type="evidence" value="ECO:0007669"/>
    <property type="project" value="TreeGrafter"/>
</dbReference>
<dbReference type="Pfam" id="PF01433">
    <property type="entry name" value="Peptidase_M1"/>
    <property type="match status" value="1"/>
</dbReference>
<evidence type="ECO:0000256" key="5">
    <source>
        <dbReference type="ARBA" id="ARBA00022801"/>
    </source>
</evidence>
<dbReference type="PANTHER" id="PTHR11533:SF174">
    <property type="entry name" value="PUROMYCIN-SENSITIVE AMINOPEPTIDASE-RELATED"/>
    <property type="match status" value="1"/>
</dbReference>
<dbReference type="STRING" id="1073089.A0A1L9S122"/>
<keyword evidence="7 11" id="KW-0482">Metalloprotease</keyword>